<dbReference type="PANTHER" id="PTHR12526">
    <property type="entry name" value="GLYCOSYLTRANSFERASE"/>
    <property type="match status" value="1"/>
</dbReference>
<dbReference type="Gene3D" id="3.40.50.2000">
    <property type="entry name" value="Glycogen Phosphorylase B"/>
    <property type="match status" value="2"/>
</dbReference>
<evidence type="ECO:0000313" key="4">
    <source>
        <dbReference type="Proteomes" id="UP000229315"/>
    </source>
</evidence>
<sequence>MNKKVLFIITKSNWGGAQRYVYDMARSLSSKGFYSQVAAGTYFGKGGLNEKILRLGIPFIEIKDLKRDVDVFSSTLSLFNPIAWIRSIVHETGTLLFFISLLNKEKPEILHLNSPKAGGLGAVAGKIVGIKKIIYTAHGWAFFEGRPQIQKVFLRLLSWLTIVLVDQTIAVSVRDRDAFTQWPFIKNKITLVHNGISIDKKPHKIRTPTQSIGTVAELHKNKGLDCLIRALTHTPSLELRIVGNGDERRHLEEMAEKLGVSKRVYFLGFISPVHTELEKLEIFILPSRKEGLPYVLLEAGLAKAPVVATAVGGIPEIIEHEKTGLLVPPENPEALASAITRLHNDTALQRKLSENLYKKVTEQFSIEQMVQKTVALYND</sequence>
<evidence type="ECO:0008006" key="5">
    <source>
        <dbReference type="Google" id="ProtNLM"/>
    </source>
</evidence>
<comment type="caution">
    <text evidence="3">The sequence shown here is derived from an EMBL/GenBank/DDBJ whole genome shotgun (WGS) entry which is preliminary data.</text>
</comment>
<feature type="domain" description="Glycosyltransferase subfamily 4-like N-terminal" evidence="2">
    <location>
        <begin position="15"/>
        <end position="195"/>
    </location>
</feature>
<dbReference type="PANTHER" id="PTHR12526:SF630">
    <property type="entry name" value="GLYCOSYLTRANSFERASE"/>
    <property type="match status" value="1"/>
</dbReference>
<evidence type="ECO:0000313" key="3">
    <source>
        <dbReference type="EMBL" id="PIR85422.1"/>
    </source>
</evidence>
<proteinExistence type="predicted"/>
<accession>A0A2H0UG91</accession>
<dbReference type="AlphaFoldDB" id="A0A2H0UG91"/>
<dbReference type="EMBL" id="PFBH01000004">
    <property type="protein sequence ID" value="PIR85422.1"/>
    <property type="molecule type" value="Genomic_DNA"/>
</dbReference>
<dbReference type="Pfam" id="PF00534">
    <property type="entry name" value="Glycos_transf_1"/>
    <property type="match status" value="1"/>
</dbReference>
<dbReference type="SUPFAM" id="SSF53756">
    <property type="entry name" value="UDP-Glycosyltransferase/glycogen phosphorylase"/>
    <property type="match status" value="1"/>
</dbReference>
<dbReference type="InterPro" id="IPR028098">
    <property type="entry name" value="Glyco_trans_4-like_N"/>
</dbReference>
<dbReference type="CDD" id="cd03808">
    <property type="entry name" value="GT4_CapM-like"/>
    <property type="match status" value="1"/>
</dbReference>
<name>A0A2H0UG91_9BACT</name>
<gene>
    <name evidence="3" type="ORF">COU15_00805</name>
</gene>
<dbReference type="Pfam" id="PF13579">
    <property type="entry name" value="Glyco_trans_4_4"/>
    <property type="match status" value="1"/>
</dbReference>
<protein>
    <recommendedName>
        <fullName evidence="5">Glycosyltransferase family 1 protein</fullName>
    </recommendedName>
</protein>
<reference evidence="4" key="1">
    <citation type="submission" date="2017-09" db="EMBL/GenBank/DDBJ databases">
        <title>Depth-based differentiation of microbial function through sediment-hosted aquifers and enrichment of novel symbionts in the deep terrestrial subsurface.</title>
        <authorList>
            <person name="Probst A.J."/>
            <person name="Ladd B."/>
            <person name="Jarett J.K."/>
            <person name="Geller-Mcgrath D.E."/>
            <person name="Sieber C.M.K."/>
            <person name="Emerson J.B."/>
            <person name="Anantharaman K."/>
            <person name="Thomas B.C."/>
            <person name="Malmstrom R."/>
            <person name="Stieglmeier M."/>
            <person name="Klingl A."/>
            <person name="Woyke T."/>
            <person name="Ryan C.M."/>
            <person name="Banfield J.F."/>
        </authorList>
    </citation>
    <scope>NUCLEOTIDE SEQUENCE [LARGE SCALE GENOMIC DNA]</scope>
</reference>
<dbReference type="GO" id="GO:0016757">
    <property type="term" value="F:glycosyltransferase activity"/>
    <property type="evidence" value="ECO:0007669"/>
    <property type="project" value="InterPro"/>
</dbReference>
<dbReference type="Proteomes" id="UP000229315">
    <property type="component" value="Unassembled WGS sequence"/>
</dbReference>
<evidence type="ECO:0000259" key="2">
    <source>
        <dbReference type="Pfam" id="PF13579"/>
    </source>
</evidence>
<feature type="domain" description="Glycosyl transferase family 1" evidence="1">
    <location>
        <begin position="199"/>
        <end position="358"/>
    </location>
</feature>
<organism evidence="3 4">
    <name type="scientific">Candidatus Kaiserbacteria bacterium CG10_big_fil_rev_8_21_14_0_10_45_20</name>
    <dbReference type="NCBI Taxonomy" id="1974607"/>
    <lineage>
        <taxon>Bacteria</taxon>
        <taxon>Candidatus Kaiseribacteriota</taxon>
    </lineage>
</organism>
<dbReference type="InterPro" id="IPR001296">
    <property type="entry name" value="Glyco_trans_1"/>
</dbReference>
<evidence type="ECO:0000259" key="1">
    <source>
        <dbReference type="Pfam" id="PF00534"/>
    </source>
</evidence>